<feature type="domain" description="N-acetyltransferase" evidence="1">
    <location>
        <begin position="23"/>
        <end position="112"/>
    </location>
</feature>
<organism evidence="3 4">
    <name type="scientific">Bacteroides reticulotermitis</name>
    <dbReference type="NCBI Taxonomy" id="1133319"/>
    <lineage>
        <taxon>Bacteria</taxon>
        <taxon>Pseudomonadati</taxon>
        <taxon>Bacteroidota</taxon>
        <taxon>Bacteroidia</taxon>
        <taxon>Bacteroidales</taxon>
        <taxon>Bacteroidaceae</taxon>
        <taxon>Bacteroides</taxon>
    </lineage>
</organism>
<name>A0A840D7G4_9BACE</name>
<dbReference type="InterPro" id="IPR016181">
    <property type="entry name" value="Acyl_CoA_acyltransferase"/>
</dbReference>
<dbReference type="RefSeq" id="WP_044164788.1">
    <property type="nucleotide sequence ID" value="NZ_JACIER010000008.1"/>
</dbReference>
<evidence type="ECO:0000259" key="2">
    <source>
        <dbReference type="Pfam" id="PF14268"/>
    </source>
</evidence>
<sequence length="257" mass="29408">MKPEFITLNNENIEKEHICCAFSDKKCSTGYELKKNWLKKEFENGYVFRRLNERGKVFIEYVPAEKAWVPIEAPNYLMINCFWVSGQYKQHGYGKALLNSAIEDAKRDGKSGLVTVAGTKKFHFMSDTKWLIRQGFEVVQTLPYGFSLLVFKLDTKATNPQFKDTVLSGKCPHKTGLVAYYTNRCPFTEYHIQNSLIETARLKNIPLKIIKLKSMEEAQAGPTPATIFTLFYNGEFVTTDLSVCIDKRMDKVLPALS</sequence>
<dbReference type="SUPFAM" id="SSF55729">
    <property type="entry name" value="Acyl-CoA N-acyltransferases (Nat)"/>
    <property type="match status" value="1"/>
</dbReference>
<proteinExistence type="predicted"/>
<evidence type="ECO:0000313" key="3">
    <source>
        <dbReference type="EMBL" id="MBB4044362.1"/>
    </source>
</evidence>
<dbReference type="AlphaFoldDB" id="A0A840D7G4"/>
<evidence type="ECO:0000313" key="4">
    <source>
        <dbReference type="Proteomes" id="UP000560658"/>
    </source>
</evidence>
<dbReference type="CDD" id="cd04301">
    <property type="entry name" value="NAT_SF"/>
    <property type="match status" value="1"/>
</dbReference>
<keyword evidence="4" id="KW-1185">Reference proteome</keyword>
<protein>
    <submittedName>
        <fullName evidence="3">GNAT superfamily N-acetyltransferase</fullName>
    </submittedName>
</protein>
<accession>A0A840D7G4</accession>
<feature type="domain" description="YoaP-like" evidence="2">
    <location>
        <begin position="206"/>
        <end position="251"/>
    </location>
</feature>
<comment type="caution">
    <text evidence="3">The sequence shown here is derived from an EMBL/GenBank/DDBJ whole genome shotgun (WGS) entry which is preliminary data.</text>
</comment>
<dbReference type="Pfam" id="PF00583">
    <property type="entry name" value="Acetyltransf_1"/>
    <property type="match status" value="1"/>
</dbReference>
<gene>
    <name evidence="3" type="ORF">GGR06_002156</name>
</gene>
<dbReference type="InterPro" id="IPR000182">
    <property type="entry name" value="GNAT_dom"/>
</dbReference>
<dbReference type="Proteomes" id="UP000560658">
    <property type="component" value="Unassembled WGS sequence"/>
</dbReference>
<dbReference type="Pfam" id="PF14268">
    <property type="entry name" value="YoaP"/>
    <property type="match status" value="1"/>
</dbReference>
<dbReference type="Gene3D" id="3.40.630.30">
    <property type="match status" value="1"/>
</dbReference>
<dbReference type="GO" id="GO:0016747">
    <property type="term" value="F:acyltransferase activity, transferring groups other than amino-acyl groups"/>
    <property type="evidence" value="ECO:0007669"/>
    <property type="project" value="InterPro"/>
</dbReference>
<evidence type="ECO:0000259" key="1">
    <source>
        <dbReference type="Pfam" id="PF00583"/>
    </source>
</evidence>
<dbReference type="InterPro" id="IPR025685">
    <property type="entry name" value="YoaP-like_dom"/>
</dbReference>
<dbReference type="EMBL" id="JACIER010000008">
    <property type="protein sequence ID" value="MBB4044362.1"/>
    <property type="molecule type" value="Genomic_DNA"/>
</dbReference>
<reference evidence="3" key="1">
    <citation type="submission" date="2020-08" db="EMBL/GenBank/DDBJ databases">
        <title>Genomic Encyclopedia of Type Strains, Phase IV (KMG-IV): sequencing the most valuable type-strain genomes for metagenomic binning, comparative biology and taxonomic classification.</title>
        <authorList>
            <person name="Goeker M."/>
        </authorList>
    </citation>
    <scope>NUCLEOTIDE SEQUENCE [LARGE SCALE GENOMIC DNA]</scope>
    <source>
        <strain evidence="3">DSM 105720</strain>
    </source>
</reference>